<evidence type="ECO:0000313" key="2">
    <source>
        <dbReference type="Proteomes" id="UP000799754"/>
    </source>
</evidence>
<name>A0ACB6RZC7_9PLEO</name>
<feature type="non-terminal residue" evidence="1">
    <location>
        <position position="1"/>
    </location>
</feature>
<sequence>LTVEEEKALVAFLLLMSSFDQPVCIKYIPTLAFSIARRRSPASRSNKPPGKNWAQAFGKRHPELKARRVKSIHWKRHAIHIYN</sequence>
<keyword evidence="2" id="KW-1185">Reference proteome</keyword>
<accession>A0ACB6RZC7</accession>
<organism evidence="1 2">
    <name type="scientific">Macroventuria anomochaeta</name>
    <dbReference type="NCBI Taxonomy" id="301207"/>
    <lineage>
        <taxon>Eukaryota</taxon>
        <taxon>Fungi</taxon>
        <taxon>Dikarya</taxon>
        <taxon>Ascomycota</taxon>
        <taxon>Pezizomycotina</taxon>
        <taxon>Dothideomycetes</taxon>
        <taxon>Pleosporomycetidae</taxon>
        <taxon>Pleosporales</taxon>
        <taxon>Pleosporineae</taxon>
        <taxon>Didymellaceae</taxon>
        <taxon>Macroventuria</taxon>
    </lineage>
</organism>
<evidence type="ECO:0000313" key="1">
    <source>
        <dbReference type="EMBL" id="KAF2627124.1"/>
    </source>
</evidence>
<proteinExistence type="predicted"/>
<comment type="caution">
    <text evidence="1">The sequence shown here is derived from an EMBL/GenBank/DDBJ whole genome shotgun (WGS) entry which is preliminary data.</text>
</comment>
<protein>
    <submittedName>
        <fullName evidence="1">Uncharacterized protein</fullName>
    </submittedName>
</protein>
<reference evidence="1" key="1">
    <citation type="journal article" date="2020" name="Stud. Mycol.">
        <title>101 Dothideomycetes genomes: a test case for predicting lifestyles and emergence of pathogens.</title>
        <authorList>
            <person name="Haridas S."/>
            <person name="Albert R."/>
            <person name="Binder M."/>
            <person name="Bloem J."/>
            <person name="Labutti K."/>
            <person name="Salamov A."/>
            <person name="Andreopoulos B."/>
            <person name="Baker S."/>
            <person name="Barry K."/>
            <person name="Bills G."/>
            <person name="Bluhm B."/>
            <person name="Cannon C."/>
            <person name="Castanera R."/>
            <person name="Culley D."/>
            <person name="Daum C."/>
            <person name="Ezra D."/>
            <person name="Gonzalez J."/>
            <person name="Henrissat B."/>
            <person name="Kuo A."/>
            <person name="Liang C."/>
            <person name="Lipzen A."/>
            <person name="Lutzoni F."/>
            <person name="Magnuson J."/>
            <person name="Mondo S."/>
            <person name="Nolan M."/>
            <person name="Ohm R."/>
            <person name="Pangilinan J."/>
            <person name="Park H.-J."/>
            <person name="Ramirez L."/>
            <person name="Alfaro M."/>
            <person name="Sun H."/>
            <person name="Tritt A."/>
            <person name="Yoshinaga Y."/>
            <person name="Zwiers L.-H."/>
            <person name="Turgeon B."/>
            <person name="Goodwin S."/>
            <person name="Spatafora J."/>
            <person name="Crous P."/>
            <person name="Grigoriev I."/>
        </authorList>
    </citation>
    <scope>NUCLEOTIDE SEQUENCE</scope>
    <source>
        <strain evidence="1">CBS 525.71</strain>
    </source>
</reference>
<dbReference type="Proteomes" id="UP000799754">
    <property type="component" value="Unassembled WGS sequence"/>
</dbReference>
<dbReference type="EMBL" id="MU006718">
    <property type="protein sequence ID" value="KAF2627124.1"/>
    <property type="molecule type" value="Genomic_DNA"/>
</dbReference>
<gene>
    <name evidence="1" type="ORF">BU25DRAFT_342356</name>
</gene>